<keyword evidence="1" id="KW-0238">DNA-binding</keyword>
<dbReference type="PANTHER" id="PTHR46797:SF1">
    <property type="entry name" value="METHYLPHOSPHONATE SYNTHASE"/>
    <property type="match status" value="1"/>
</dbReference>
<reference evidence="3 4" key="1">
    <citation type="submission" date="2020-08" db="EMBL/GenBank/DDBJ databases">
        <title>Genomic Encyclopedia of Type Strains, Phase IV (KMG-IV): sequencing the most valuable type-strain genomes for metagenomic binning, comparative biology and taxonomic classification.</title>
        <authorList>
            <person name="Goeker M."/>
        </authorList>
    </citation>
    <scope>NUCLEOTIDE SEQUENCE [LARGE SCALE GENOMIC DNA]</scope>
    <source>
        <strain evidence="3 4">DSM 11099</strain>
    </source>
</reference>
<comment type="caution">
    <text evidence="3">The sequence shown here is derived from an EMBL/GenBank/DDBJ whole genome shotgun (WGS) entry which is preliminary data.</text>
</comment>
<dbReference type="GO" id="GO:0003677">
    <property type="term" value="F:DNA binding"/>
    <property type="evidence" value="ECO:0007669"/>
    <property type="project" value="UniProtKB-KW"/>
</dbReference>
<dbReference type="InterPro" id="IPR010982">
    <property type="entry name" value="Lambda_DNA-bd_dom_sf"/>
</dbReference>
<dbReference type="EMBL" id="JACHEU010000008">
    <property type="protein sequence ID" value="MBB6014668.1"/>
    <property type="molecule type" value="Genomic_DNA"/>
</dbReference>
<name>A0A7W9S7W0_9HYPH</name>
<dbReference type="SMART" id="SM00530">
    <property type="entry name" value="HTH_XRE"/>
    <property type="match status" value="1"/>
</dbReference>
<sequence length="194" mass="21230">MDSVNEAPKIGPVIQAERKKRHLTLDRLAALSGVSRSMLSQIERSEANPTFAVLWSLTQALGIDFSQLLAGGTSQQRKPDSIDLVTLALTPEIRSPDGAWRLRILSPPMLAGQVEWYEVEIAPGCMLQSAPHAPGTFEHLTAYSEGLLVETEHGSQKLATGETARYRADVAHEIRNTGRQTARALMVVLHELKA</sequence>
<accession>A0A7W9S7W0</accession>
<dbReference type="RefSeq" id="WP_183833021.1">
    <property type="nucleotide sequence ID" value="NZ_JACHEU010000008.1"/>
</dbReference>
<proteinExistence type="predicted"/>
<dbReference type="CDD" id="cd00093">
    <property type="entry name" value="HTH_XRE"/>
    <property type="match status" value="1"/>
</dbReference>
<dbReference type="Gene3D" id="2.60.120.10">
    <property type="entry name" value="Jelly Rolls"/>
    <property type="match status" value="1"/>
</dbReference>
<dbReference type="Gene3D" id="1.10.260.40">
    <property type="entry name" value="lambda repressor-like DNA-binding domains"/>
    <property type="match status" value="1"/>
</dbReference>
<evidence type="ECO:0000259" key="2">
    <source>
        <dbReference type="PROSITE" id="PS50943"/>
    </source>
</evidence>
<dbReference type="CDD" id="cd02209">
    <property type="entry name" value="cupin_XRE_C"/>
    <property type="match status" value="1"/>
</dbReference>
<dbReference type="InterPro" id="IPR014710">
    <property type="entry name" value="RmlC-like_jellyroll"/>
</dbReference>
<dbReference type="InterPro" id="IPR011051">
    <property type="entry name" value="RmlC_Cupin_sf"/>
</dbReference>
<evidence type="ECO:0000313" key="4">
    <source>
        <dbReference type="Proteomes" id="UP000533306"/>
    </source>
</evidence>
<dbReference type="Proteomes" id="UP000533306">
    <property type="component" value="Unassembled WGS sequence"/>
</dbReference>
<organism evidence="3 4">
    <name type="scientific">Aquamicrobium lusatiense</name>
    <dbReference type="NCBI Taxonomy" id="89772"/>
    <lineage>
        <taxon>Bacteria</taxon>
        <taxon>Pseudomonadati</taxon>
        <taxon>Pseudomonadota</taxon>
        <taxon>Alphaproteobacteria</taxon>
        <taxon>Hyphomicrobiales</taxon>
        <taxon>Phyllobacteriaceae</taxon>
        <taxon>Aquamicrobium</taxon>
    </lineage>
</organism>
<dbReference type="PROSITE" id="PS50943">
    <property type="entry name" value="HTH_CROC1"/>
    <property type="match status" value="1"/>
</dbReference>
<evidence type="ECO:0000313" key="3">
    <source>
        <dbReference type="EMBL" id="MBB6014668.1"/>
    </source>
</evidence>
<dbReference type="SUPFAM" id="SSF47413">
    <property type="entry name" value="lambda repressor-like DNA-binding domains"/>
    <property type="match status" value="1"/>
</dbReference>
<protein>
    <submittedName>
        <fullName evidence="3">Transcriptional regulator with XRE-family HTH domain</fullName>
    </submittedName>
</protein>
<keyword evidence="4" id="KW-1185">Reference proteome</keyword>
<evidence type="ECO:0000256" key="1">
    <source>
        <dbReference type="ARBA" id="ARBA00023125"/>
    </source>
</evidence>
<dbReference type="AlphaFoldDB" id="A0A7W9S7W0"/>
<feature type="domain" description="HTH cro/C1-type" evidence="2">
    <location>
        <begin position="14"/>
        <end position="68"/>
    </location>
</feature>
<dbReference type="GO" id="GO:0005829">
    <property type="term" value="C:cytosol"/>
    <property type="evidence" value="ECO:0007669"/>
    <property type="project" value="TreeGrafter"/>
</dbReference>
<dbReference type="Pfam" id="PF01381">
    <property type="entry name" value="HTH_3"/>
    <property type="match status" value="1"/>
</dbReference>
<dbReference type="InterPro" id="IPR050807">
    <property type="entry name" value="TransReg_Diox_bact_type"/>
</dbReference>
<dbReference type="InterPro" id="IPR001387">
    <property type="entry name" value="Cro/C1-type_HTH"/>
</dbReference>
<dbReference type="PANTHER" id="PTHR46797">
    <property type="entry name" value="HTH-TYPE TRANSCRIPTIONAL REGULATOR"/>
    <property type="match status" value="1"/>
</dbReference>
<dbReference type="SUPFAM" id="SSF51182">
    <property type="entry name" value="RmlC-like cupins"/>
    <property type="match status" value="1"/>
</dbReference>
<dbReference type="GO" id="GO:0003700">
    <property type="term" value="F:DNA-binding transcription factor activity"/>
    <property type="evidence" value="ECO:0007669"/>
    <property type="project" value="TreeGrafter"/>
</dbReference>
<gene>
    <name evidence="3" type="ORF">HNR59_004064</name>
</gene>